<organism evidence="5 6">
    <name type="scientific">Loxostege sticticalis</name>
    <name type="common">Beet webworm moth</name>
    <dbReference type="NCBI Taxonomy" id="481309"/>
    <lineage>
        <taxon>Eukaryota</taxon>
        <taxon>Metazoa</taxon>
        <taxon>Ecdysozoa</taxon>
        <taxon>Arthropoda</taxon>
        <taxon>Hexapoda</taxon>
        <taxon>Insecta</taxon>
        <taxon>Pterygota</taxon>
        <taxon>Neoptera</taxon>
        <taxon>Endopterygota</taxon>
        <taxon>Lepidoptera</taxon>
        <taxon>Glossata</taxon>
        <taxon>Ditrysia</taxon>
        <taxon>Pyraloidea</taxon>
        <taxon>Crambidae</taxon>
        <taxon>Pyraustinae</taxon>
        <taxon>Loxostege</taxon>
    </lineage>
</organism>
<dbReference type="SUPFAM" id="SSF56219">
    <property type="entry name" value="DNase I-like"/>
    <property type="match status" value="1"/>
</dbReference>
<dbReference type="InterPro" id="IPR002156">
    <property type="entry name" value="RNaseH_domain"/>
</dbReference>
<dbReference type="PROSITE" id="PS51657">
    <property type="entry name" value="PSRV_HELICASE"/>
    <property type="match status" value="1"/>
</dbReference>
<evidence type="ECO:0000259" key="4">
    <source>
        <dbReference type="PROSITE" id="PS51657"/>
    </source>
</evidence>
<name>A0ABD0SEL8_LOXSC</name>
<dbReference type="SUPFAM" id="SSF56672">
    <property type="entry name" value="DNA/RNA polymerases"/>
    <property type="match status" value="1"/>
</dbReference>
<dbReference type="CDD" id="cd09276">
    <property type="entry name" value="Rnase_HI_RT_non_LTR"/>
    <property type="match status" value="1"/>
</dbReference>
<dbReference type="Proteomes" id="UP001549921">
    <property type="component" value="Unassembled WGS sequence"/>
</dbReference>
<feature type="compositionally biased region" description="Basic and acidic residues" evidence="1">
    <location>
        <begin position="1397"/>
        <end position="1420"/>
    </location>
</feature>
<evidence type="ECO:0000313" key="5">
    <source>
        <dbReference type="EMBL" id="KAL0812196.1"/>
    </source>
</evidence>
<feature type="region of interest" description="Disordered" evidence="1">
    <location>
        <begin position="1171"/>
        <end position="1191"/>
    </location>
</feature>
<dbReference type="Pfam" id="PF01443">
    <property type="entry name" value="Viral_helicase1"/>
    <property type="match status" value="1"/>
</dbReference>
<dbReference type="Pfam" id="PF14529">
    <property type="entry name" value="Exo_endo_phos_2"/>
    <property type="match status" value="1"/>
</dbReference>
<dbReference type="InterPro" id="IPR000477">
    <property type="entry name" value="RT_dom"/>
</dbReference>
<dbReference type="Gene3D" id="3.30.420.10">
    <property type="entry name" value="Ribonuclease H-like superfamily/Ribonuclease H"/>
    <property type="match status" value="1"/>
</dbReference>
<feature type="compositionally biased region" description="Low complexity" evidence="1">
    <location>
        <begin position="1179"/>
        <end position="1191"/>
    </location>
</feature>
<dbReference type="SUPFAM" id="SSF53098">
    <property type="entry name" value="Ribonuclease H-like"/>
    <property type="match status" value="1"/>
</dbReference>
<dbReference type="Pfam" id="PF00075">
    <property type="entry name" value="RNase_H"/>
    <property type="match status" value="1"/>
</dbReference>
<feature type="region of interest" description="Disordered" evidence="1">
    <location>
        <begin position="1370"/>
        <end position="1420"/>
    </location>
</feature>
<dbReference type="SUPFAM" id="SSF52540">
    <property type="entry name" value="P-loop containing nucleoside triphosphate hydrolases"/>
    <property type="match status" value="1"/>
</dbReference>
<reference evidence="5 6" key="1">
    <citation type="submission" date="2024-06" db="EMBL/GenBank/DDBJ databases">
        <title>A chromosome-level genome assembly of beet webworm, Loxostege sticticalis.</title>
        <authorList>
            <person name="Zhang Y."/>
        </authorList>
    </citation>
    <scope>NUCLEOTIDE SEQUENCE [LARGE SCALE GENOMIC DNA]</scope>
    <source>
        <strain evidence="5">AQ028</strain>
        <tissue evidence="5">Male pupae</tissue>
    </source>
</reference>
<protein>
    <submittedName>
        <fullName evidence="5">Uncharacterized protein</fullName>
    </submittedName>
</protein>
<comment type="caution">
    <text evidence="5">The sequence shown here is derived from an EMBL/GenBank/DDBJ whole genome shotgun (WGS) entry which is preliminary data.</text>
</comment>
<dbReference type="InterPro" id="IPR027351">
    <property type="entry name" value="(+)RNA_virus_helicase_core_dom"/>
</dbReference>
<evidence type="ECO:0000259" key="2">
    <source>
        <dbReference type="PROSITE" id="PS50878"/>
    </source>
</evidence>
<proteinExistence type="predicted"/>
<gene>
    <name evidence="5" type="ORF">ABMA28_009571</name>
</gene>
<evidence type="ECO:0000256" key="1">
    <source>
        <dbReference type="SAM" id="MobiDB-lite"/>
    </source>
</evidence>
<dbReference type="InterPro" id="IPR036691">
    <property type="entry name" value="Endo/exonu/phosph_ase_sf"/>
</dbReference>
<feature type="domain" description="RNase H type-1" evidence="3">
    <location>
        <begin position="896"/>
        <end position="1011"/>
    </location>
</feature>
<dbReference type="PROSITE" id="PS50879">
    <property type="entry name" value="RNASE_H_1"/>
    <property type="match status" value="1"/>
</dbReference>
<dbReference type="PANTHER" id="PTHR19446">
    <property type="entry name" value="REVERSE TRANSCRIPTASES"/>
    <property type="match status" value="1"/>
</dbReference>
<dbReference type="InterPro" id="IPR005135">
    <property type="entry name" value="Endo/exonuclease/phosphatase"/>
</dbReference>
<dbReference type="Gene3D" id="3.40.50.300">
    <property type="entry name" value="P-loop containing nucleotide triphosphate hydrolases"/>
    <property type="match status" value="2"/>
</dbReference>
<evidence type="ECO:0000313" key="6">
    <source>
        <dbReference type="Proteomes" id="UP001549921"/>
    </source>
</evidence>
<dbReference type="PROSITE" id="PS50878">
    <property type="entry name" value="RT_POL"/>
    <property type="match status" value="1"/>
</dbReference>
<evidence type="ECO:0000259" key="3">
    <source>
        <dbReference type="PROSITE" id="PS50879"/>
    </source>
</evidence>
<accession>A0ABD0SEL8</accession>
<dbReference type="GO" id="GO:0042575">
    <property type="term" value="C:DNA polymerase complex"/>
    <property type="evidence" value="ECO:0007669"/>
    <property type="project" value="UniProtKB-ARBA"/>
</dbReference>
<feature type="domain" description="Reverse transcriptase" evidence="2">
    <location>
        <begin position="458"/>
        <end position="727"/>
    </location>
</feature>
<feature type="domain" description="(+)RNA virus helicase C-terminal" evidence="4">
    <location>
        <begin position="1599"/>
        <end position="1928"/>
    </location>
</feature>
<dbReference type="EMBL" id="JBEDNZ010000023">
    <property type="protein sequence ID" value="KAL0812196.1"/>
    <property type="molecule type" value="Genomic_DNA"/>
</dbReference>
<dbReference type="Gene3D" id="3.60.10.10">
    <property type="entry name" value="Endonuclease/exonuclease/phosphatase"/>
    <property type="match status" value="1"/>
</dbReference>
<dbReference type="GO" id="GO:0071897">
    <property type="term" value="P:DNA biosynthetic process"/>
    <property type="evidence" value="ECO:0007669"/>
    <property type="project" value="UniProtKB-ARBA"/>
</dbReference>
<sequence length="1954" mass="219443">MKRYPGTKVIQCTLNRQKPVKAAIIVFGDLLRVINDPQLVTETESVAILESGRLKIGVVSKYYEGDEDIEPYLEHTEAVCNQLKTHTNNILIGGDVNAWSHWWGSKSENERGHKYNSFLAEMELHILNTGDTPTFEEYRQGRWYTSRVDVTSCTTNLLGKIKEWKVNRGLTTSDHNAITFTLETGSKLKPVPIPTTRKYNTKKANWSVFDEQLHKSLAENNINAGAINAVSNGGDLDTITEAYTKAIEVACESAIPRVGKRGETSRPQWWTDELEKLRKDVLRKKRRIRNAAPIRVEAVVEEYREAKTLYVQKSQEAQTQSWKEFCTTQERESMWDGIYRVIRRTKERQDDVLLRGLDGRTLSPKQSADLLATTFYPDDSVLTDEPYHTQLRRKVEKVEQGEWGELRRDDPPFTAPEVETVLRAQNPKKAPGPDGFTSDICARAIRCNMEVFMAIANKCLAISYFPVQWKRAHVVILTKPGKSDYTHPKSYRPIGLLSILGKTLEKLLVGRLQWHLLPTLNQRQYGFMPQRGTEDALYDLLRHVRTEICNKKSVVMVSLDIEGAFDNAWWPALKDQLQRRRCPKNLYLTVKSYLEDRKIVVNYAGETSERETTKGCVQGSIGGPTFWNIILDPLLQTLSSEEVYCQAFADDGVLVFSGKSMAEMEGTINHVLEKTYKWGRNNKLNFAAHKTKAMLLTKKLKFTPPTITMSGTNIALVDEIKLLGLTIDRNLNFNKHVTDICKRTTDIYKQLACAAKVTWGLNGEIIRTIYVAVVEPIVTYGACAWAEATKLEMNKTKLDALQRGFAQRACKAYRTTSLTSALVLSGLLPIDLRIQEAATLYEAKKGFSVDFLPPGRMLEKKVKVLDLPHPSYQITTDYELLEDMDEGTQKAMAGKVGAALTWWEDGRETTNEIFSLDPACTVFQSELYALHRALEKVKESNEPIINILSDSRSSLELLSGPKLVHPLVKNIKECIADIRAQGRRVRLFWLRAHVGTPGNERADQLAKEGAEREAEVLDYAEVPLSYVKRKIREESLLKWQDRYDSSVTGSTTKAFLPDVRMAYKLVREARLTPLQVQIMTGHGGFGEYLHRFKLKSDPGCECDPAISETVWHILLECPRFVNLRHNLECVIEKHLTKQKMTNLLEEKHTRGPLLEYMERVARVAVSRNSTLTPNQNVIPSTPADTQPQPTQPTLTHKLTTFSITQHGETGKPGIRIRGVALFMSDNTERMGIAFCGASSSKSITISPGLGALLNGSTSKSTMRLKVYNALPVVLVEGCRCRIVREKNKLIALFCGDDTTAFRQACEVLQKVGSRGVEGNTTPKKISVDAMIVGYQGGETRDYLGVQSASRYHEVVVYEDRGQHLGHLIPQHRDQGAPATPTDHWGHPVRNPNISGSERLEQRVEEEREQAKQGDNSRDGANKLSLLVKTVAQAMGSILPKTIHKTHITGRACSGKTAVEEFTTSEKSPHKTICPTRTRADMGQVAPPLLIPANSPKEHMLNAFMEFVAVTKATRKVSEMTCSKILQTYLRGNMELLRVLLDEAEAAVYDNDSCQVLHGKMSGEYMAAYCNSVGFVEREPEEEGKTEGKLRFRVPPGESTVVVAKCTKVMLDEKMLVMAEAVAGDISNGKTPEHWTEPTFTWVNGVPGCGKTTWVVSQIDTNEDIIVTTTTEAAKDLREKLEPRIGEQQAKRRVRTMASLLVNGIKEGESCKRLVVDEALMNHFGSIVLAIQIVKASKALLIGDNNQLPYIDRNNLFQMKYHRPNTVTNITKELLCTWRNPMDVAYALNEIYGGIYSAKCTVRSLAIKGYTGARIPKTDNTLYLVHTQAEKSLLISQGYGTNEGSRTLTIHESQGLTFETVYIICTTAARKKIHKSIPHAVVAISRHTKTCIYYTDTINDDATARLITRVERATDCKIINYNLRMAIQNGNERVRDAIIAFQEQKPPSPNSDATL</sequence>
<dbReference type="Pfam" id="PF00078">
    <property type="entry name" value="RVT_1"/>
    <property type="match status" value="1"/>
</dbReference>
<dbReference type="InterPro" id="IPR012337">
    <property type="entry name" value="RNaseH-like_sf"/>
</dbReference>
<dbReference type="InterPro" id="IPR027417">
    <property type="entry name" value="P-loop_NTPase"/>
</dbReference>
<dbReference type="InterPro" id="IPR043502">
    <property type="entry name" value="DNA/RNA_pol_sf"/>
</dbReference>
<dbReference type="CDD" id="cd01650">
    <property type="entry name" value="RT_nLTR_like"/>
    <property type="match status" value="1"/>
</dbReference>
<dbReference type="InterPro" id="IPR036397">
    <property type="entry name" value="RNaseH_sf"/>
</dbReference>